<dbReference type="KEGG" id="bbae:FRD01_21810"/>
<dbReference type="Gene3D" id="3.30.450.40">
    <property type="match status" value="1"/>
</dbReference>
<dbReference type="InterPro" id="IPR036388">
    <property type="entry name" value="WH-like_DNA-bd_sf"/>
</dbReference>
<dbReference type="InterPro" id="IPR021153">
    <property type="entry name" value="HrcA_C"/>
</dbReference>
<keyword evidence="3 5" id="KW-0346">Stress response</keyword>
<dbReference type="GO" id="GO:0003677">
    <property type="term" value="F:DNA binding"/>
    <property type="evidence" value="ECO:0007669"/>
    <property type="project" value="InterPro"/>
</dbReference>
<reference evidence="8 9" key="1">
    <citation type="submission" date="2019-08" db="EMBL/GenBank/DDBJ databases">
        <authorList>
            <person name="Liang Q."/>
        </authorList>
    </citation>
    <scope>NUCLEOTIDE SEQUENCE [LARGE SCALE GENOMIC DNA]</scope>
    <source>
        <strain evidence="8 9">V1718</strain>
    </source>
</reference>
<dbReference type="PIRSF" id="PIRSF005485">
    <property type="entry name" value="HrcA"/>
    <property type="match status" value="1"/>
</dbReference>
<keyword evidence="4 5" id="KW-0804">Transcription</keyword>
<evidence type="ECO:0000313" key="8">
    <source>
        <dbReference type="EMBL" id="QED29818.1"/>
    </source>
</evidence>
<dbReference type="RefSeq" id="WP_146963051.1">
    <property type="nucleotide sequence ID" value="NZ_CP042467.1"/>
</dbReference>
<comment type="function">
    <text evidence="5">Negative regulator of class I heat shock genes (grpE-dnaK-dnaJ and groELS operons). Prevents heat-shock induction of these operons.</text>
</comment>
<sequence>MAPLHDLNERQRGVLFYIVDTYIQRGEAVASATIARESQLDVSSATIRNVMGDLESMGLLTQPHTSAGRVPTALGLRQWVDEIALKSHAAPISIGLAELSDESDLESNASRAGAILSQLTNFAGLVLGPQLSQVRLRDLKLVSISDHRILAILVTEEGRVIERMCHLDDPLDLLALNQMQNYLVEYVTGQTLDQMRLRIRDELKMARSAKRQFEESALRVGEQVASSNEETKLRVEGLTKFLDIAELTSDMDRLREVVRVVEERERLIEILDRIESAAGPSVAIGTELEESDWARDLGLVVCRFYQGPEPVGMIGVLGPMRMDYQRIIPLVERVAGVLNTARDDDSNQN</sequence>
<proteinExistence type="inferred from homology"/>
<accession>A0A5B8XXW1</accession>
<evidence type="ECO:0000256" key="2">
    <source>
        <dbReference type="ARBA" id="ARBA00023015"/>
    </source>
</evidence>
<evidence type="ECO:0000259" key="6">
    <source>
        <dbReference type="Pfam" id="PF01628"/>
    </source>
</evidence>
<dbReference type="PANTHER" id="PTHR34824">
    <property type="entry name" value="HEAT-INDUCIBLE TRANSCRIPTION REPRESSOR HRCA"/>
    <property type="match status" value="1"/>
</dbReference>
<dbReference type="InterPro" id="IPR029016">
    <property type="entry name" value="GAF-like_dom_sf"/>
</dbReference>
<keyword evidence="2 5" id="KW-0805">Transcription regulation</keyword>
<dbReference type="SUPFAM" id="SSF46785">
    <property type="entry name" value="Winged helix' DNA-binding domain"/>
    <property type="match status" value="1"/>
</dbReference>
<dbReference type="GO" id="GO:0045892">
    <property type="term" value="P:negative regulation of DNA-templated transcription"/>
    <property type="evidence" value="ECO:0007669"/>
    <property type="project" value="UniProtKB-UniRule"/>
</dbReference>
<name>A0A5B8XXW1_9DELT</name>
<comment type="similarity">
    <text evidence="5">Belongs to the HrcA family.</text>
</comment>
<dbReference type="Gene3D" id="3.30.390.60">
    <property type="entry name" value="Heat-inducible transcription repressor hrca homolog, domain 3"/>
    <property type="match status" value="1"/>
</dbReference>
<dbReference type="InterPro" id="IPR002571">
    <property type="entry name" value="HrcA"/>
</dbReference>
<organism evidence="8 9">
    <name type="scientific">Microvenator marinus</name>
    <dbReference type="NCBI Taxonomy" id="2600177"/>
    <lineage>
        <taxon>Bacteria</taxon>
        <taxon>Deltaproteobacteria</taxon>
        <taxon>Bradymonadales</taxon>
        <taxon>Microvenatoraceae</taxon>
        <taxon>Microvenator</taxon>
    </lineage>
</organism>
<dbReference type="EMBL" id="CP042467">
    <property type="protein sequence ID" value="QED29818.1"/>
    <property type="molecule type" value="Genomic_DNA"/>
</dbReference>
<dbReference type="SUPFAM" id="SSF55781">
    <property type="entry name" value="GAF domain-like"/>
    <property type="match status" value="1"/>
</dbReference>
<dbReference type="HAMAP" id="MF_00081">
    <property type="entry name" value="HrcA"/>
    <property type="match status" value="1"/>
</dbReference>
<dbReference type="Pfam" id="PF01628">
    <property type="entry name" value="HrcA"/>
    <property type="match status" value="1"/>
</dbReference>
<evidence type="ECO:0000259" key="7">
    <source>
        <dbReference type="Pfam" id="PF03444"/>
    </source>
</evidence>
<dbReference type="Pfam" id="PF03444">
    <property type="entry name" value="WHD_HrcA"/>
    <property type="match status" value="1"/>
</dbReference>
<dbReference type="AlphaFoldDB" id="A0A5B8XXW1"/>
<evidence type="ECO:0000256" key="5">
    <source>
        <dbReference type="HAMAP-Rule" id="MF_00081"/>
    </source>
</evidence>
<feature type="domain" description="Winged helix-turn-helix transcription repressor HrcA DNA-binding" evidence="7">
    <location>
        <begin position="7"/>
        <end position="73"/>
    </location>
</feature>
<dbReference type="Proteomes" id="UP000321595">
    <property type="component" value="Chromosome"/>
</dbReference>
<evidence type="ECO:0000256" key="3">
    <source>
        <dbReference type="ARBA" id="ARBA00023016"/>
    </source>
</evidence>
<evidence type="ECO:0000313" key="9">
    <source>
        <dbReference type="Proteomes" id="UP000321595"/>
    </source>
</evidence>
<dbReference type="InterPro" id="IPR005104">
    <property type="entry name" value="WHTH_HrcA_DNA-bd"/>
</dbReference>
<dbReference type="InterPro" id="IPR023120">
    <property type="entry name" value="WHTH_transcript_rep_HrcA_IDD"/>
</dbReference>
<evidence type="ECO:0000256" key="1">
    <source>
        <dbReference type="ARBA" id="ARBA00022491"/>
    </source>
</evidence>
<gene>
    <name evidence="5 8" type="primary">hrcA</name>
    <name evidence="8" type="ORF">FRD01_21810</name>
</gene>
<dbReference type="OrthoDB" id="9783139at2"/>
<protein>
    <recommendedName>
        <fullName evidence="5">Heat-inducible transcription repressor HrcA</fullName>
    </recommendedName>
</protein>
<dbReference type="NCBIfam" id="TIGR00331">
    <property type="entry name" value="hrcA"/>
    <property type="match status" value="1"/>
</dbReference>
<dbReference type="PANTHER" id="PTHR34824:SF1">
    <property type="entry name" value="HEAT-INDUCIBLE TRANSCRIPTION REPRESSOR HRCA"/>
    <property type="match status" value="1"/>
</dbReference>
<evidence type="ECO:0000256" key="4">
    <source>
        <dbReference type="ARBA" id="ARBA00023163"/>
    </source>
</evidence>
<keyword evidence="1 5" id="KW-0678">Repressor</keyword>
<dbReference type="Gene3D" id="1.10.10.10">
    <property type="entry name" value="Winged helix-like DNA-binding domain superfamily/Winged helix DNA-binding domain"/>
    <property type="match status" value="1"/>
</dbReference>
<feature type="domain" description="Heat-inducible transcription repressor HrcA C-terminal" evidence="6">
    <location>
        <begin position="110"/>
        <end position="328"/>
    </location>
</feature>
<dbReference type="InterPro" id="IPR036390">
    <property type="entry name" value="WH_DNA-bd_sf"/>
</dbReference>
<keyword evidence="9" id="KW-1185">Reference proteome</keyword>